<organism evidence="2 3">
    <name type="scientific">Nocardia wallacei</name>
    <dbReference type="NCBI Taxonomy" id="480035"/>
    <lineage>
        <taxon>Bacteria</taxon>
        <taxon>Bacillati</taxon>
        <taxon>Actinomycetota</taxon>
        <taxon>Actinomycetes</taxon>
        <taxon>Mycobacteriales</taxon>
        <taxon>Nocardiaceae</taxon>
        <taxon>Nocardia</taxon>
    </lineage>
</organism>
<accession>A0A7G1KJU2</accession>
<dbReference type="AlphaFoldDB" id="A0A7G1KJU2"/>
<feature type="region of interest" description="Disordered" evidence="1">
    <location>
        <begin position="15"/>
        <end position="78"/>
    </location>
</feature>
<dbReference type="GeneID" id="80346573"/>
<reference evidence="2 3" key="1">
    <citation type="submission" date="2020-08" db="EMBL/GenBank/DDBJ databases">
        <title>Genome Sequencing of Nocardia wallacei strain FMUON74 and assembly.</title>
        <authorList>
            <person name="Toyokawa M."/>
            <person name="Uesaka K."/>
        </authorList>
    </citation>
    <scope>NUCLEOTIDE SEQUENCE [LARGE SCALE GENOMIC DNA]</scope>
    <source>
        <strain evidence="2 3">FMUON74</strain>
    </source>
</reference>
<name>A0A7G1KJU2_9NOCA</name>
<dbReference type="KEGG" id="nwl:NWFMUON74_20110"/>
<proteinExistence type="predicted"/>
<feature type="compositionally biased region" description="Basic and acidic residues" evidence="1">
    <location>
        <begin position="43"/>
        <end position="57"/>
    </location>
</feature>
<evidence type="ECO:0000256" key="1">
    <source>
        <dbReference type="SAM" id="MobiDB-lite"/>
    </source>
</evidence>
<dbReference type="RefSeq" id="WP_187687527.1">
    <property type="nucleotide sequence ID" value="NZ_AP023396.1"/>
</dbReference>
<dbReference type="EMBL" id="AP023396">
    <property type="protein sequence ID" value="BCK54239.1"/>
    <property type="molecule type" value="Genomic_DNA"/>
</dbReference>
<evidence type="ECO:0000313" key="3">
    <source>
        <dbReference type="Proteomes" id="UP000516173"/>
    </source>
</evidence>
<evidence type="ECO:0000313" key="2">
    <source>
        <dbReference type="EMBL" id="BCK54239.1"/>
    </source>
</evidence>
<gene>
    <name evidence="2" type="ORF">NWFMUON74_20110</name>
</gene>
<dbReference type="Proteomes" id="UP000516173">
    <property type="component" value="Chromosome"/>
</dbReference>
<keyword evidence="3" id="KW-1185">Reference proteome</keyword>
<sequence length="78" mass="8664">MAAPLAVVTIPAQADAGAGPGVTEVHGGHGHHPWDRPGLWDNPWDRHDHWDDWDRDRRRNHPGNGWRQAVPPGWLGSS</sequence>
<protein>
    <submittedName>
        <fullName evidence="2">Uncharacterized protein</fullName>
    </submittedName>
</protein>